<dbReference type="InterPro" id="IPR006963">
    <property type="entry name" value="Mopterin_OxRdtase_4Fe-4S_dom"/>
</dbReference>
<reference evidence="6 7" key="1">
    <citation type="journal article" date="2009" name="Environ. Microbiol.">
        <title>Genome sequence of Desulfobacterium autotrophicum HRM2, a marine sulfate reducer oxidizing organic carbon completely to carbon dioxide.</title>
        <authorList>
            <person name="Strittmatter A.W."/>
            <person name="Liesegang H."/>
            <person name="Rabus R."/>
            <person name="Decker I."/>
            <person name="Amann J."/>
            <person name="Andres S."/>
            <person name="Henne A."/>
            <person name="Fricke W.F."/>
            <person name="Martinez-Arias R."/>
            <person name="Bartels D."/>
            <person name="Goesmann A."/>
            <person name="Krause L."/>
            <person name="Puehler A."/>
            <person name="Klenk H.P."/>
            <person name="Richter M."/>
            <person name="Schuler M."/>
            <person name="Gloeckner F.O."/>
            <person name="Meyerdierks A."/>
            <person name="Gottschalk G."/>
            <person name="Amann R."/>
        </authorList>
    </citation>
    <scope>NUCLEOTIDE SEQUENCE [LARGE SCALE GENOMIC DNA]</scope>
    <source>
        <strain evidence="7">ATCC 43914 / DSM 3382 / HRM2</strain>
    </source>
</reference>
<protein>
    <submittedName>
        <fullName evidence="6">Molybdopterin oxidoreductase (Molybdopterin binding subunit)</fullName>
        <ecNumber evidence="6">1.2.7.-</ecNumber>
    </submittedName>
</protein>
<dbReference type="Gene3D" id="2.20.25.90">
    <property type="entry name" value="ADC-like domains"/>
    <property type="match status" value="1"/>
</dbReference>
<organism evidence="6 7">
    <name type="scientific">Desulforapulum autotrophicum (strain ATCC 43914 / DSM 3382 / VKM B-1955 / HRM2)</name>
    <name type="common">Desulfobacterium autotrophicum</name>
    <dbReference type="NCBI Taxonomy" id="177437"/>
    <lineage>
        <taxon>Bacteria</taxon>
        <taxon>Pseudomonadati</taxon>
        <taxon>Thermodesulfobacteriota</taxon>
        <taxon>Desulfobacteria</taxon>
        <taxon>Desulfobacterales</taxon>
        <taxon>Desulfobacteraceae</taxon>
        <taxon>Desulforapulum</taxon>
    </lineage>
</organism>
<dbReference type="SUPFAM" id="SSF53706">
    <property type="entry name" value="Formate dehydrogenase/DMSO reductase, domains 1-3"/>
    <property type="match status" value="1"/>
</dbReference>
<dbReference type="Pfam" id="PF04879">
    <property type="entry name" value="Molybdop_Fe4S4"/>
    <property type="match status" value="1"/>
</dbReference>
<comment type="similarity">
    <text evidence="1">Belongs to the prokaryotic molybdopterin-containing oxidoreductase family.</text>
</comment>
<proteinExistence type="inferred from homology"/>
<dbReference type="GO" id="GO:0016491">
    <property type="term" value="F:oxidoreductase activity"/>
    <property type="evidence" value="ECO:0007669"/>
    <property type="project" value="UniProtKB-KW"/>
</dbReference>
<accession>C0Q9G8</accession>
<dbReference type="EC" id="1.2.7.-" evidence="6"/>
<dbReference type="HOGENOM" id="CLU_000422_13_3_7"/>
<dbReference type="PANTHER" id="PTHR43742">
    <property type="entry name" value="TRIMETHYLAMINE-N-OXIDE REDUCTASE"/>
    <property type="match status" value="1"/>
</dbReference>
<dbReference type="OrthoDB" id="9810782at2"/>
<feature type="domain" description="4Fe-4S Mo/W bis-MGD-type" evidence="5">
    <location>
        <begin position="5"/>
        <end position="61"/>
    </location>
</feature>
<dbReference type="SUPFAM" id="SSF50692">
    <property type="entry name" value="ADC-like"/>
    <property type="match status" value="1"/>
</dbReference>
<gene>
    <name evidence="6" type="ordered locus">HRM2_14230</name>
</gene>
<keyword evidence="2" id="KW-0479">Metal-binding</keyword>
<evidence type="ECO:0000313" key="7">
    <source>
        <dbReference type="Proteomes" id="UP000000442"/>
    </source>
</evidence>
<dbReference type="Pfam" id="PF00384">
    <property type="entry name" value="Molybdopterin"/>
    <property type="match status" value="1"/>
</dbReference>
<dbReference type="GO" id="GO:0043546">
    <property type="term" value="F:molybdopterin cofactor binding"/>
    <property type="evidence" value="ECO:0007669"/>
    <property type="project" value="InterPro"/>
</dbReference>
<dbReference type="EMBL" id="CP001087">
    <property type="protein sequence ID" value="ACN14532.1"/>
    <property type="molecule type" value="Genomic_DNA"/>
</dbReference>
<dbReference type="GO" id="GO:0018818">
    <property type="term" value="F:acetylene hydratase activity"/>
    <property type="evidence" value="ECO:0007669"/>
    <property type="project" value="InterPro"/>
</dbReference>
<evidence type="ECO:0000256" key="4">
    <source>
        <dbReference type="ARBA" id="ARBA00023014"/>
    </source>
</evidence>
<dbReference type="PROSITE" id="PS51669">
    <property type="entry name" value="4FE4S_MOW_BIS_MGD"/>
    <property type="match status" value="1"/>
</dbReference>
<dbReference type="KEGG" id="dat:HRM2_14230"/>
<dbReference type="Proteomes" id="UP000000442">
    <property type="component" value="Chromosome"/>
</dbReference>
<evidence type="ECO:0000256" key="2">
    <source>
        <dbReference type="ARBA" id="ARBA00022723"/>
    </source>
</evidence>
<dbReference type="InterPro" id="IPR037949">
    <property type="entry name" value="MopB_CT_Acetylene-hydratase"/>
</dbReference>
<evidence type="ECO:0000256" key="3">
    <source>
        <dbReference type="ARBA" id="ARBA00023004"/>
    </source>
</evidence>
<dbReference type="InterPro" id="IPR009010">
    <property type="entry name" value="Asp_de-COase-like_dom_sf"/>
</dbReference>
<dbReference type="Gene3D" id="3.40.50.740">
    <property type="match status" value="1"/>
</dbReference>
<keyword evidence="3" id="KW-0408">Iron</keyword>
<keyword evidence="6" id="KW-0560">Oxidoreductase</keyword>
<dbReference type="GO" id="GO:0046872">
    <property type="term" value="F:metal ion binding"/>
    <property type="evidence" value="ECO:0007669"/>
    <property type="project" value="UniProtKB-KW"/>
</dbReference>
<dbReference type="AlphaFoldDB" id="C0Q9G8"/>
<dbReference type="eggNOG" id="COG0243">
    <property type="taxonomic scope" value="Bacteria"/>
</dbReference>
<sequence>MNDRTRTIPSICFECHSRCGVLLEVKDGKLVGVKGDRTHPFSNGYTCPKGRAAMEIIYHTDRITRPLVNIGKKGAPRFEETSWDNALSVIAEKLLDAREHWGAESVVLGSGTTRGMAPYLNRFLSVFGSPNFMAPSNMSGGPIVVGSSATCGFALIDPDYAATSCMILWAHNPEASWPGLYMHDIRQGLKNSAKLIVIDPRGTHLAKKADHWLQIRPGTDVALALCFINYIIENNLYDKAFVEQWTVGFEQLKAHVAPFTIERCAQITWIPPEQIKAAASTFASAPRACIGPGMGGVCQANDAFDLNRSLTILSAITGNLDTRGGNLNCRPPTGKRSCYGPDYSAFNNLPKEQAQKKLGLDTYPLLEFIPIPSPPQAIWTAVLDEKPYPVKALGLFANNSVCAYPNSARVVRVMEKLDFMFAVDYFHTPTTALADVILPAAHWTERDDVEDLLMKNHVFCQQKALDPVPECRDEKQILIDLAQKMGLDSYWQSVTEILDHRLEPVGMTFEAFKVKKKVATPIIYKGYEQKGRFRTPTGKVELYAEYLNSMGISPLPIFREPAESPVSSPDLSQDYPLILTTGGRNLVYYHSSHRNIESLHKKSPDPELQIYPQTAERLGMHEGEWVFLASPRGKIKIKIQYDRDLHPQVVHSPHGYWYGVDNGWQRVNINMLTDDQQLCPVTASVPIKALLCRVEKINQLINQGQPI</sequence>
<dbReference type="RefSeq" id="WP_015903319.1">
    <property type="nucleotide sequence ID" value="NC_012108.1"/>
</dbReference>
<dbReference type="InterPro" id="IPR006657">
    <property type="entry name" value="MoPterin_dinucl-bd_dom"/>
</dbReference>
<dbReference type="InterPro" id="IPR050612">
    <property type="entry name" value="Prok_Mopterin_Oxidored"/>
</dbReference>
<dbReference type="GO" id="GO:0051536">
    <property type="term" value="F:iron-sulfur cluster binding"/>
    <property type="evidence" value="ECO:0007669"/>
    <property type="project" value="UniProtKB-KW"/>
</dbReference>
<dbReference type="Gene3D" id="2.40.40.20">
    <property type="match status" value="1"/>
</dbReference>
<dbReference type="InterPro" id="IPR006656">
    <property type="entry name" value="Mopterin_OxRdtase"/>
</dbReference>
<dbReference type="STRING" id="177437.HRM2_14230"/>
<dbReference type="Pfam" id="PF01568">
    <property type="entry name" value="Molydop_binding"/>
    <property type="match status" value="1"/>
</dbReference>
<evidence type="ECO:0000313" key="6">
    <source>
        <dbReference type="EMBL" id="ACN14532.1"/>
    </source>
</evidence>
<dbReference type="CDD" id="cd02781">
    <property type="entry name" value="MopB_CT_Acetylene-hydratase"/>
    <property type="match status" value="1"/>
</dbReference>
<keyword evidence="4" id="KW-0411">Iron-sulfur</keyword>
<dbReference type="Gene3D" id="3.40.228.10">
    <property type="entry name" value="Dimethylsulfoxide Reductase, domain 2"/>
    <property type="match status" value="1"/>
</dbReference>
<evidence type="ECO:0000259" key="5">
    <source>
        <dbReference type="PROSITE" id="PS51669"/>
    </source>
</evidence>
<name>C0Q9G8_DESAH</name>
<keyword evidence="7" id="KW-1185">Reference proteome</keyword>
<dbReference type="SMART" id="SM00926">
    <property type="entry name" value="Molybdop_Fe4S4"/>
    <property type="match status" value="1"/>
</dbReference>
<evidence type="ECO:0000256" key="1">
    <source>
        <dbReference type="ARBA" id="ARBA00010312"/>
    </source>
</evidence>